<dbReference type="InterPro" id="IPR000014">
    <property type="entry name" value="PAS"/>
</dbReference>
<dbReference type="InterPro" id="IPR043128">
    <property type="entry name" value="Rev_trsase/Diguanyl_cyclase"/>
</dbReference>
<dbReference type="InterPro" id="IPR001633">
    <property type="entry name" value="EAL_dom"/>
</dbReference>
<gene>
    <name evidence="5" type="ORF">ACFPQ6_01865</name>
</gene>
<dbReference type="SMART" id="SM00267">
    <property type="entry name" value="GGDEF"/>
    <property type="match status" value="1"/>
</dbReference>
<feature type="coiled-coil region" evidence="1">
    <location>
        <begin position="271"/>
        <end position="305"/>
    </location>
</feature>
<dbReference type="SUPFAM" id="SSF55073">
    <property type="entry name" value="Nucleotide cyclase"/>
    <property type="match status" value="1"/>
</dbReference>
<feature type="domain" description="PAC" evidence="2">
    <location>
        <begin position="228"/>
        <end position="283"/>
    </location>
</feature>
<dbReference type="InterPro" id="IPR029787">
    <property type="entry name" value="Nucleotide_cyclase"/>
</dbReference>
<dbReference type="PANTHER" id="PTHR44757:SF2">
    <property type="entry name" value="BIOFILM ARCHITECTURE MAINTENANCE PROTEIN MBAA"/>
    <property type="match status" value="1"/>
</dbReference>
<organism evidence="5 6">
    <name type="scientific">Deinococcus petrolearius</name>
    <dbReference type="NCBI Taxonomy" id="1751295"/>
    <lineage>
        <taxon>Bacteria</taxon>
        <taxon>Thermotogati</taxon>
        <taxon>Deinococcota</taxon>
        <taxon>Deinococci</taxon>
        <taxon>Deinococcales</taxon>
        <taxon>Deinococcaceae</taxon>
        <taxon>Deinococcus</taxon>
    </lineage>
</organism>
<dbReference type="PROSITE" id="PS50887">
    <property type="entry name" value="GGDEF"/>
    <property type="match status" value="1"/>
</dbReference>
<dbReference type="Gene3D" id="3.30.450.20">
    <property type="entry name" value="PAS domain"/>
    <property type="match status" value="1"/>
</dbReference>
<dbReference type="Pfam" id="PF00990">
    <property type="entry name" value="GGDEF"/>
    <property type="match status" value="1"/>
</dbReference>
<evidence type="ECO:0000259" key="4">
    <source>
        <dbReference type="PROSITE" id="PS50887"/>
    </source>
</evidence>
<proteinExistence type="predicted"/>
<evidence type="ECO:0000259" key="2">
    <source>
        <dbReference type="PROSITE" id="PS50113"/>
    </source>
</evidence>
<dbReference type="Proteomes" id="UP001595979">
    <property type="component" value="Unassembled WGS sequence"/>
</dbReference>
<dbReference type="InterPro" id="IPR000160">
    <property type="entry name" value="GGDEF_dom"/>
</dbReference>
<evidence type="ECO:0000259" key="3">
    <source>
        <dbReference type="PROSITE" id="PS50883"/>
    </source>
</evidence>
<dbReference type="Gene3D" id="3.20.20.450">
    <property type="entry name" value="EAL domain"/>
    <property type="match status" value="1"/>
</dbReference>
<protein>
    <submittedName>
        <fullName evidence="5">Bifunctional diguanylate cyclase/phosphodiesterase</fullName>
    </submittedName>
</protein>
<dbReference type="CDD" id="cd01948">
    <property type="entry name" value="EAL"/>
    <property type="match status" value="1"/>
</dbReference>
<evidence type="ECO:0000256" key="1">
    <source>
        <dbReference type="SAM" id="Coils"/>
    </source>
</evidence>
<dbReference type="Pfam" id="PF08448">
    <property type="entry name" value="PAS_4"/>
    <property type="match status" value="1"/>
</dbReference>
<dbReference type="InterPro" id="IPR000700">
    <property type="entry name" value="PAS-assoc_C"/>
</dbReference>
<dbReference type="CDD" id="cd00130">
    <property type="entry name" value="PAS"/>
    <property type="match status" value="1"/>
</dbReference>
<dbReference type="Gene3D" id="3.30.70.270">
    <property type="match status" value="1"/>
</dbReference>
<dbReference type="Pfam" id="PF00563">
    <property type="entry name" value="EAL"/>
    <property type="match status" value="1"/>
</dbReference>
<dbReference type="SMART" id="SM00052">
    <property type="entry name" value="EAL"/>
    <property type="match status" value="1"/>
</dbReference>
<comment type="caution">
    <text evidence="5">The sequence shown here is derived from an EMBL/GenBank/DDBJ whole genome shotgun (WGS) entry which is preliminary data.</text>
</comment>
<dbReference type="NCBIfam" id="TIGR00254">
    <property type="entry name" value="GGDEF"/>
    <property type="match status" value="1"/>
</dbReference>
<dbReference type="PROSITE" id="PS50883">
    <property type="entry name" value="EAL"/>
    <property type="match status" value="1"/>
</dbReference>
<reference evidence="6" key="1">
    <citation type="journal article" date="2019" name="Int. J. Syst. Evol. Microbiol.">
        <title>The Global Catalogue of Microorganisms (GCM) 10K type strain sequencing project: providing services to taxonomists for standard genome sequencing and annotation.</title>
        <authorList>
            <consortium name="The Broad Institute Genomics Platform"/>
            <consortium name="The Broad Institute Genome Sequencing Center for Infectious Disease"/>
            <person name="Wu L."/>
            <person name="Ma J."/>
        </authorList>
    </citation>
    <scope>NUCLEOTIDE SEQUENCE [LARGE SCALE GENOMIC DNA]</scope>
    <source>
        <strain evidence="6">CGMCC 1.15053</strain>
    </source>
</reference>
<sequence length="738" mass="80390">MTPDLDSLLRQHGLSAAVPPGPGAWAAFLGALAAQRWPGAPAPAPAPEQQSVTIVTDPAGRIGALCPVSAALLGASALGTPLETHLSAALEGLRLRGLLERAGAGETLRTVLGLRGQDGGVRAWACTLTRLEGPPNKHLLLSGELSGAPGAELLAPQVFYEELLCALPAPVTVLDAQRRYLFCNPAAIASPEVRRWIVGRTDAEYVAHRNFAPELAQAREYHYLQAQQSRDTVFWEERLGTPARTVQLRSLTPVFAEGSEPTLYIGHGMDITELRRTQDALSQLNDELEDRVQSRTAQLRTVTRQLRHEASHDALTGLPNRTLFSERLDTALVRSRGPGAENFAVLFLDTDRFKGVNDTLGHPAGDTLLRELSARLLAALRPGDTLARLGGDEFAVLLTPLDRPEDATEAALRLQAALRPPLRLHGLDIALSVSIGVVLAHPEYASAADILRDADIAMYRAKHGGGAGHQVFTPQMREHSMRIGRLENELKRGLGRDELRVVYQPIMALGEGRVVGFEALLRWQHPEHGLLEPGAFLDVAEDCGLMLDIDRWVLREACVQLRRWQQESPHAPPLTLNVNFSARHFAAPGVYEQVRGVLADTGFPPARLNLEITESALLARPEAIGQTLEQLRALGVRLHLDDFGTGYSSLGYLHAYPLDTLKIDRSFVQGMLTSPSSAELVRTIIAMAKNMKMRVVAEGIEETRHLDALRGLGCDYGQGYLFARPLGAEEARAFARAH</sequence>
<dbReference type="InterPro" id="IPR052155">
    <property type="entry name" value="Biofilm_reg_signaling"/>
</dbReference>
<dbReference type="InterPro" id="IPR035919">
    <property type="entry name" value="EAL_sf"/>
</dbReference>
<dbReference type="InterPro" id="IPR013656">
    <property type="entry name" value="PAS_4"/>
</dbReference>
<dbReference type="PROSITE" id="PS50113">
    <property type="entry name" value="PAC"/>
    <property type="match status" value="1"/>
</dbReference>
<dbReference type="InterPro" id="IPR035965">
    <property type="entry name" value="PAS-like_dom_sf"/>
</dbReference>
<evidence type="ECO:0000313" key="5">
    <source>
        <dbReference type="EMBL" id="MFC5847044.1"/>
    </source>
</evidence>
<name>A0ABW1DGY9_9DEIO</name>
<feature type="domain" description="GGDEF" evidence="4">
    <location>
        <begin position="341"/>
        <end position="474"/>
    </location>
</feature>
<dbReference type="SUPFAM" id="SSF55785">
    <property type="entry name" value="PYP-like sensor domain (PAS domain)"/>
    <property type="match status" value="1"/>
</dbReference>
<dbReference type="PANTHER" id="PTHR44757">
    <property type="entry name" value="DIGUANYLATE CYCLASE DGCP"/>
    <property type="match status" value="1"/>
</dbReference>
<keyword evidence="6" id="KW-1185">Reference proteome</keyword>
<dbReference type="RefSeq" id="WP_380045824.1">
    <property type="nucleotide sequence ID" value="NZ_JBHSOH010000003.1"/>
</dbReference>
<dbReference type="CDD" id="cd01949">
    <property type="entry name" value="GGDEF"/>
    <property type="match status" value="1"/>
</dbReference>
<dbReference type="EMBL" id="JBHSOH010000003">
    <property type="protein sequence ID" value="MFC5847044.1"/>
    <property type="molecule type" value="Genomic_DNA"/>
</dbReference>
<dbReference type="SUPFAM" id="SSF141868">
    <property type="entry name" value="EAL domain-like"/>
    <property type="match status" value="1"/>
</dbReference>
<keyword evidence="1" id="KW-0175">Coiled coil</keyword>
<feature type="domain" description="EAL" evidence="3">
    <location>
        <begin position="483"/>
        <end position="738"/>
    </location>
</feature>
<accession>A0ABW1DGY9</accession>
<evidence type="ECO:0000313" key="6">
    <source>
        <dbReference type="Proteomes" id="UP001595979"/>
    </source>
</evidence>